<organism evidence="1 2">
    <name type="scientific">Dentiscutata heterogama</name>
    <dbReference type="NCBI Taxonomy" id="1316150"/>
    <lineage>
        <taxon>Eukaryota</taxon>
        <taxon>Fungi</taxon>
        <taxon>Fungi incertae sedis</taxon>
        <taxon>Mucoromycota</taxon>
        <taxon>Glomeromycotina</taxon>
        <taxon>Glomeromycetes</taxon>
        <taxon>Diversisporales</taxon>
        <taxon>Gigasporaceae</taxon>
        <taxon>Dentiscutata</taxon>
    </lineage>
</organism>
<keyword evidence="2" id="KW-1185">Reference proteome</keyword>
<dbReference type="EMBL" id="CAJVPU010000396">
    <property type="protein sequence ID" value="CAG8449095.1"/>
    <property type="molecule type" value="Genomic_DNA"/>
</dbReference>
<evidence type="ECO:0000313" key="1">
    <source>
        <dbReference type="EMBL" id="CAG8449095.1"/>
    </source>
</evidence>
<gene>
    <name evidence="1" type="ORF">DHETER_LOCUS741</name>
</gene>
<dbReference type="Proteomes" id="UP000789702">
    <property type="component" value="Unassembled WGS sequence"/>
</dbReference>
<protein>
    <submittedName>
        <fullName evidence="1">765_t:CDS:1</fullName>
    </submittedName>
</protein>
<reference evidence="1" key="1">
    <citation type="submission" date="2021-06" db="EMBL/GenBank/DDBJ databases">
        <authorList>
            <person name="Kallberg Y."/>
            <person name="Tangrot J."/>
            <person name="Rosling A."/>
        </authorList>
    </citation>
    <scope>NUCLEOTIDE SEQUENCE</scope>
    <source>
        <strain evidence="1">IL203A</strain>
    </source>
</reference>
<sequence>MTKHDERKSTTKSIFKIFSSADESSQVNNEISQLNDEPSQLTPQLNNEISQSNEETSQSNGEASQSNEEASQSNEEASQLNEETSQSNEETSQSNEETSQSNENTSLSNEETSESNEETSQLDEETSKIITNEHIKEIISWISPLPYDSKHELKLILRGSRDGFEKTTFYNKCKIMDNTIIILKVLETGEIFGGYNPLTWKVIKGKKYKETGSSFIFSLKTNEQSNSTLSRVKNKDFAICCLKGFGPSFGFLDLFVSKNDLKTWGCNQSNYEKAIKRESQFREFQIEDYEVFRYERII</sequence>
<evidence type="ECO:0000313" key="2">
    <source>
        <dbReference type="Proteomes" id="UP000789702"/>
    </source>
</evidence>
<comment type="caution">
    <text evidence="1">The sequence shown here is derived from an EMBL/GenBank/DDBJ whole genome shotgun (WGS) entry which is preliminary data.</text>
</comment>
<proteinExistence type="predicted"/>
<accession>A0ACA9K379</accession>
<name>A0ACA9K379_9GLOM</name>